<dbReference type="Pfam" id="PF09069">
    <property type="entry name" value="EF-hand_3"/>
    <property type="match status" value="1"/>
</dbReference>
<dbReference type="GO" id="GO:0099536">
    <property type="term" value="P:synaptic signaling"/>
    <property type="evidence" value="ECO:0007669"/>
    <property type="project" value="TreeGrafter"/>
</dbReference>
<feature type="compositionally biased region" description="Basic and acidic residues" evidence="5">
    <location>
        <begin position="307"/>
        <end position="339"/>
    </location>
</feature>
<keyword evidence="8" id="KW-1185">Reference proteome</keyword>
<evidence type="ECO:0000256" key="3">
    <source>
        <dbReference type="ARBA" id="ARBA00022833"/>
    </source>
</evidence>
<feature type="compositionally biased region" description="Basic and acidic residues" evidence="5">
    <location>
        <begin position="368"/>
        <end position="397"/>
    </location>
</feature>
<keyword evidence="1" id="KW-0479">Metal-binding</keyword>
<sequence length="397" mass="45434">MTSCFNEVATATASVGHVMSWLQSEPRLLLWLPALYRLSVSQNVQHTVRCHACKTRPITGLRYRCVRCVNIQLCQSCFLTDKHKTHHPVKELHTQPTWRESLSSFVHTARHRLLPRRSRKRAEPAEPQDSAPPPSGRDVSHDATLRDVSHDASLRPASCSSKALQTDDVTPPQMKASVLMTEVRNLQRDRWLMEQQLQAFRLTVQSEQGILEDRCSDMEVTMETLREHNLRLQRTLSQALNKMEAQHHADNTLQSANTVTTVTTAATERETFTPTSDSERNPEEEEEFLKTEDEWSEEELQTPSPTMHRDTSPSHDSHCGEEEGAELQREGAEPHREGAELQEEEDSCCVCEAEDCGTWSPEELLQETMERLKTELQTDRRTERQTGETQTDKETDR</sequence>
<dbReference type="PROSITE" id="PS01357">
    <property type="entry name" value="ZF_ZZ_1"/>
    <property type="match status" value="1"/>
</dbReference>
<reference evidence="7" key="1">
    <citation type="submission" date="2025-08" db="UniProtKB">
        <authorList>
            <consortium name="Ensembl"/>
        </authorList>
    </citation>
    <scope>IDENTIFICATION</scope>
</reference>
<evidence type="ECO:0000313" key="7">
    <source>
        <dbReference type="Ensembl" id="ENSSLUP00000015253.1"/>
    </source>
</evidence>
<keyword evidence="3" id="KW-0862">Zinc</keyword>
<organism evidence="7 8">
    <name type="scientific">Sander lucioperca</name>
    <name type="common">Pike-perch</name>
    <name type="synonym">Perca lucioperca</name>
    <dbReference type="NCBI Taxonomy" id="283035"/>
    <lineage>
        <taxon>Eukaryota</taxon>
        <taxon>Metazoa</taxon>
        <taxon>Chordata</taxon>
        <taxon>Craniata</taxon>
        <taxon>Vertebrata</taxon>
        <taxon>Euteleostomi</taxon>
        <taxon>Actinopterygii</taxon>
        <taxon>Neopterygii</taxon>
        <taxon>Teleostei</taxon>
        <taxon>Neoteleostei</taxon>
        <taxon>Acanthomorphata</taxon>
        <taxon>Eupercaria</taxon>
        <taxon>Perciformes</taxon>
        <taxon>Percoidei</taxon>
        <taxon>Percidae</taxon>
        <taxon>Luciopercinae</taxon>
        <taxon>Sander</taxon>
    </lineage>
</organism>
<feature type="region of interest" description="Disordered" evidence="5">
    <location>
        <begin position="265"/>
        <end position="347"/>
    </location>
</feature>
<dbReference type="PANTHER" id="PTHR12268">
    <property type="entry name" value="E3 UBIQUITIN-PROTEIN LIGASE KCMF1"/>
    <property type="match status" value="1"/>
</dbReference>
<protein>
    <recommendedName>
        <fullName evidence="6">ZZ-type domain-containing protein</fullName>
    </recommendedName>
</protein>
<evidence type="ECO:0000256" key="2">
    <source>
        <dbReference type="ARBA" id="ARBA00022771"/>
    </source>
</evidence>
<dbReference type="PANTHER" id="PTHR12268:SF18">
    <property type="entry name" value="DYSTROTELIN"/>
    <property type="match status" value="1"/>
</dbReference>
<dbReference type="GO" id="GO:0045202">
    <property type="term" value="C:synapse"/>
    <property type="evidence" value="ECO:0007669"/>
    <property type="project" value="GOC"/>
</dbReference>
<feature type="domain" description="ZZ-type" evidence="6">
    <location>
        <begin position="45"/>
        <end position="97"/>
    </location>
</feature>
<evidence type="ECO:0000256" key="1">
    <source>
        <dbReference type="ARBA" id="ARBA00022723"/>
    </source>
</evidence>
<feature type="compositionally biased region" description="Basic and acidic residues" evidence="5">
    <location>
        <begin position="138"/>
        <end position="153"/>
    </location>
</feature>
<accession>A0A8C9XWT7</accession>
<dbReference type="Pfam" id="PF00569">
    <property type="entry name" value="ZZ"/>
    <property type="match status" value="1"/>
</dbReference>
<dbReference type="SMART" id="SM00291">
    <property type="entry name" value="ZnF_ZZ"/>
    <property type="match status" value="1"/>
</dbReference>
<dbReference type="GO" id="GO:0008270">
    <property type="term" value="F:zinc ion binding"/>
    <property type="evidence" value="ECO:0007669"/>
    <property type="project" value="UniProtKB-KW"/>
</dbReference>
<evidence type="ECO:0000259" key="6">
    <source>
        <dbReference type="PROSITE" id="PS50135"/>
    </source>
</evidence>
<feature type="region of interest" description="Disordered" evidence="5">
    <location>
        <begin position="113"/>
        <end position="170"/>
    </location>
</feature>
<feature type="compositionally biased region" description="Basic and acidic residues" evidence="5">
    <location>
        <begin position="267"/>
        <end position="281"/>
    </location>
</feature>
<feature type="compositionally biased region" description="Polar residues" evidence="5">
    <location>
        <begin position="158"/>
        <end position="168"/>
    </location>
</feature>
<dbReference type="Ensembl" id="ENSSLUT00000015742.1">
    <property type="protein sequence ID" value="ENSSLUP00000015253.1"/>
    <property type="gene ID" value="ENSSLUG00000007159.1"/>
</dbReference>
<keyword evidence="2 4" id="KW-0863">Zinc-finger</keyword>
<dbReference type="SUPFAM" id="SSF57850">
    <property type="entry name" value="RING/U-box"/>
    <property type="match status" value="1"/>
</dbReference>
<evidence type="ECO:0000256" key="4">
    <source>
        <dbReference type="PROSITE-ProRule" id="PRU00228"/>
    </source>
</evidence>
<dbReference type="Gene3D" id="3.30.60.90">
    <property type="match status" value="1"/>
</dbReference>
<dbReference type="GeneTree" id="ENSGT00940000179271"/>
<dbReference type="AlphaFoldDB" id="A0A8C9XWT7"/>
<evidence type="ECO:0000256" key="5">
    <source>
        <dbReference type="SAM" id="MobiDB-lite"/>
    </source>
</evidence>
<proteinExistence type="predicted"/>
<reference evidence="7" key="2">
    <citation type="submission" date="2025-09" db="UniProtKB">
        <authorList>
            <consortium name="Ensembl"/>
        </authorList>
    </citation>
    <scope>IDENTIFICATION</scope>
</reference>
<name>A0A8C9XWT7_SANLU</name>
<dbReference type="Proteomes" id="UP000694568">
    <property type="component" value="Unplaced"/>
</dbReference>
<dbReference type="InterPro" id="IPR050774">
    <property type="entry name" value="KCMF1/Dystrophin"/>
</dbReference>
<dbReference type="InterPro" id="IPR000433">
    <property type="entry name" value="Znf_ZZ"/>
</dbReference>
<dbReference type="InterPro" id="IPR043145">
    <property type="entry name" value="Znf_ZZ_sf"/>
</dbReference>
<feature type="region of interest" description="Disordered" evidence="5">
    <location>
        <begin position="362"/>
        <end position="397"/>
    </location>
</feature>
<dbReference type="GO" id="GO:0005886">
    <property type="term" value="C:plasma membrane"/>
    <property type="evidence" value="ECO:0007669"/>
    <property type="project" value="TreeGrafter"/>
</dbReference>
<dbReference type="InterPro" id="IPR015154">
    <property type="entry name" value="EF-hand_dom_typ2"/>
</dbReference>
<dbReference type="PROSITE" id="PS50135">
    <property type="entry name" value="ZF_ZZ_2"/>
    <property type="match status" value="1"/>
</dbReference>
<evidence type="ECO:0000313" key="8">
    <source>
        <dbReference type="Proteomes" id="UP000694568"/>
    </source>
</evidence>